<feature type="transmembrane region" description="Helical" evidence="1">
    <location>
        <begin position="12"/>
        <end position="32"/>
    </location>
</feature>
<reference evidence="2" key="1">
    <citation type="submission" date="2018-06" db="EMBL/GenBank/DDBJ databases">
        <authorList>
            <person name="Zhirakovskaya E."/>
        </authorList>
    </citation>
    <scope>NUCLEOTIDE SEQUENCE</scope>
</reference>
<organism evidence="2">
    <name type="scientific">hydrothermal vent metagenome</name>
    <dbReference type="NCBI Taxonomy" id="652676"/>
    <lineage>
        <taxon>unclassified sequences</taxon>
        <taxon>metagenomes</taxon>
        <taxon>ecological metagenomes</taxon>
    </lineage>
</organism>
<evidence type="ECO:0000256" key="1">
    <source>
        <dbReference type="SAM" id="Phobius"/>
    </source>
</evidence>
<protein>
    <submittedName>
        <fullName evidence="2">Uncharacterized protein</fullName>
    </submittedName>
</protein>
<keyword evidence="1" id="KW-0812">Transmembrane</keyword>
<accession>A0A3B1CX40</accession>
<sequence length="52" mass="6050">MFLADLKMRSKLVVLLVVPVLGMLYFSSVGVMDKWREYQEMKQLEEVAELSV</sequence>
<keyword evidence="1" id="KW-1133">Transmembrane helix</keyword>
<gene>
    <name evidence="2" type="ORF">MNBD_UNCLBAC01-238</name>
</gene>
<evidence type="ECO:0000313" key="2">
    <source>
        <dbReference type="EMBL" id="VAX35216.1"/>
    </source>
</evidence>
<dbReference type="EMBL" id="UOGJ01000037">
    <property type="protein sequence ID" value="VAX35216.1"/>
    <property type="molecule type" value="Genomic_DNA"/>
</dbReference>
<proteinExistence type="predicted"/>
<name>A0A3B1CX40_9ZZZZ</name>
<dbReference type="AlphaFoldDB" id="A0A3B1CX40"/>
<keyword evidence="1" id="KW-0472">Membrane</keyword>